<accession>W7MCG6</accession>
<dbReference type="PANTHER" id="PTHR24359">
    <property type="entry name" value="SERINE/THREONINE-PROTEIN KINASE SBK1"/>
    <property type="match status" value="1"/>
</dbReference>
<gene>
    <name evidence="2" type="ORF">FVEG_16307</name>
</gene>
<dbReference type="GeneID" id="30073183"/>
<evidence type="ECO:0000313" key="3">
    <source>
        <dbReference type="Proteomes" id="UP000009096"/>
    </source>
</evidence>
<proteinExistence type="predicted"/>
<dbReference type="InterPro" id="IPR000719">
    <property type="entry name" value="Prot_kinase_dom"/>
</dbReference>
<dbReference type="Pfam" id="PF00069">
    <property type="entry name" value="Pkinase"/>
    <property type="match status" value="1"/>
</dbReference>
<dbReference type="SMART" id="SM00220">
    <property type="entry name" value="S_TKc"/>
    <property type="match status" value="1"/>
</dbReference>
<dbReference type="AlphaFoldDB" id="W7MCG6"/>
<name>W7MCG6_GIBM7</name>
<dbReference type="Proteomes" id="UP000009096">
    <property type="component" value="Chromosome 10"/>
</dbReference>
<dbReference type="PANTHER" id="PTHR24359:SF37">
    <property type="entry name" value="PROTEIN KINASE DOMAIN-CONTAINING PROTEIN"/>
    <property type="match status" value="1"/>
</dbReference>
<dbReference type="Gene3D" id="1.10.510.10">
    <property type="entry name" value="Transferase(Phosphotransferase) domain 1"/>
    <property type="match status" value="1"/>
</dbReference>
<dbReference type="InterPro" id="IPR011009">
    <property type="entry name" value="Kinase-like_dom_sf"/>
</dbReference>
<reference evidence="2 3" key="1">
    <citation type="journal article" date="2010" name="Nature">
        <title>Comparative genomics reveals mobile pathogenicity chromosomes in Fusarium.</title>
        <authorList>
            <person name="Ma L.J."/>
            <person name="van der Does H.C."/>
            <person name="Borkovich K.A."/>
            <person name="Coleman J.J."/>
            <person name="Daboussi M.J."/>
            <person name="Di Pietro A."/>
            <person name="Dufresne M."/>
            <person name="Freitag M."/>
            <person name="Grabherr M."/>
            <person name="Henrissat B."/>
            <person name="Houterman P.M."/>
            <person name="Kang S."/>
            <person name="Shim W.B."/>
            <person name="Woloshuk C."/>
            <person name="Xie X."/>
            <person name="Xu J.R."/>
            <person name="Antoniw J."/>
            <person name="Baker S.E."/>
            <person name="Bluhm B.H."/>
            <person name="Breakspear A."/>
            <person name="Brown D.W."/>
            <person name="Butchko R.A."/>
            <person name="Chapman S."/>
            <person name="Coulson R."/>
            <person name="Coutinho P.M."/>
            <person name="Danchin E.G."/>
            <person name="Diener A."/>
            <person name="Gale L.R."/>
            <person name="Gardiner D.M."/>
            <person name="Goff S."/>
            <person name="Hammond-Kosack K.E."/>
            <person name="Hilburn K."/>
            <person name="Hua-Van A."/>
            <person name="Jonkers W."/>
            <person name="Kazan K."/>
            <person name="Kodira C.D."/>
            <person name="Koehrsen M."/>
            <person name="Kumar L."/>
            <person name="Lee Y.H."/>
            <person name="Li L."/>
            <person name="Manners J.M."/>
            <person name="Miranda-Saavedra D."/>
            <person name="Mukherjee M."/>
            <person name="Park G."/>
            <person name="Park J."/>
            <person name="Park S.Y."/>
            <person name="Proctor R.H."/>
            <person name="Regev A."/>
            <person name="Ruiz-Roldan M.C."/>
            <person name="Sain D."/>
            <person name="Sakthikumar S."/>
            <person name="Sykes S."/>
            <person name="Schwartz D.C."/>
            <person name="Turgeon B.G."/>
            <person name="Wapinski I."/>
            <person name="Yoder O."/>
            <person name="Young S."/>
            <person name="Zeng Q."/>
            <person name="Zhou S."/>
            <person name="Galagan J."/>
            <person name="Cuomo C.A."/>
            <person name="Kistler H.C."/>
            <person name="Rep M."/>
        </authorList>
    </citation>
    <scope>NUCLEOTIDE SEQUENCE [LARGE SCALE GENOMIC DNA]</scope>
    <source>
        <strain evidence="3">M3125 / FGSC 7600</strain>
    </source>
</reference>
<keyword evidence="2" id="KW-0418">Kinase</keyword>
<dbReference type="RefSeq" id="XP_018754887.1">
    <property type="nucleotide sequence ID" value="XM_018905558.1"/>
</dbReference>
<dbReference type="GO" id="GO:0004674">
    <property type="term" value="F:protein serine/threonine kinase activity"/>
    <property type="evidence" value="ECO:0007669"/>
    <property type="project" value="TreeGrafter"/>
</dbReference>
<dbReference type="KEGG" id="fvr:FVEG_16307"/>
<protein>
    <submittedName>
        <fullName evidence="2">CMGC/CDKL protein kinase</fullName>
    </submittedName>
</protein>
<dbReference type="OrthoDB" id="4062651at2759"/>
<dbReference type="VEuPathDB" id="FungiDB:FVEG_16307"/>
<dbReference type="EMBL" id="CM000587">
    <property type="protein sequence ID" value="EWG48696.1"/>
    <property type="molecule type" value="Genomic_DNA"/>
</dbReference>
<organism evidence="2 3">
    <name type="scientific">Gibberella moniliformis (strain M3125 / FGSC 7600)</name>
    <name type="common">Maize ear and stalk rot fungus</name>
    <name type="synonym">Fusarium verticillioides</name>
    <dbReference type="NCBI Taxonomy" id="334819"/>
    <lineage>
        <taxon>Eukaryota</taxon>
        <taxon>Fungi</taxon>
        <taxon>Dikarya</taxon>
        <taxon>Ascomycota</taxon>
        <taxon>Pezizomycotina</taxon>
        <taxon>Sordariomycetes</taxon>
        <taxon>Hypocreomycetidae</taxon>
        <taxon>Hypocreales</taxon>
        <taxon>Nectriaceae</taxon>
        <taxon>Fusarium</taxon>
        <taxon>Fusarium fujikuroi species complex</taxon>
    </lineage>
</organism>
<dbReference type="GO" id="GO:0005524">
    <property type="term" value="F:ATP binding"/>
    <property type="evidence" value="ECO:0007669"/>
    <property type="project" value="InterPro"/>
</dbReference>
<sequence>MSDPLTSNDIRQTFAVKKIKRDKPPHKARIDPNHEAIVLKDIKDRHPNLVSLLVAYKHHGDYHFVFPWAEADLKGYWETINPKPSGADRNATLKWLVTQCKGLADGLSSIHCYSTTSSNLHGRSTFHPDNFSDNANHVLFGRHGDIKPENILWYPEIPSTPGTVGGILKITDFGFSEFSSKPKVDREGRGFIVNSPSYRAPEINITTGDGLIGPSYDVWALGCIYLEFLAWWLGGRDYVQSFANRRLDFDIAHWKGRTTNYRTDGFFLIINFQVPDEERVEVRKSVNEVSRNNIGIMHLSVDLVV</sequence>
<evidence type="ECO:0000313" key="2">
    <source>
        <dbReference type="EMBL" id="EWG48696.1"/>
    </source>
</evidence>
<dbReference type="SUPFAM" id="SSF56112">
    <property type="entry name" value="Protein kinase-like (PK-like)"/>
    <property type="match status" value="1"/>
</dbReference>
<evidence type="ECO:0000259" key="1">
    <source>
        <dbReference type="PROSITE" id="PS50011"/>
    </source>
</evidence>
<keyword evidence="2" id="KW-0808">Transferase</keyword>
<keyword evidence="3" id="KW-1185">Reference proteome</keyword>
<dbReference type="PROSITE" id="PS50011">
    <property type="entry name" value="PROTEIN_KINASE_DOM"/>
    <property type="match status" value="1"/>
</dbReference>
<dbReference type="EMBL" id="DS022252">
    <property type="protein sequence ID" value="EWG48696.1"/>
    <property type="molecule type" value="Genomic_DNA"/>
</dbReference>
<feature type="domain" description="Protein kinase" evidence="1">
    <location>
        <begin position="1"/>
        <end position="305"/>
    </location>
</feature>